<feature type="compositionally biased region" description="Polar residues" evidence="1">
    <location>
        <begin position="510"/>
        <end position="525"/>
    </location>
</feature>
<keyword evidence="4" id="KW-1185">Reference proteome</keyword>
<proteinExistence type="predicted"/>
<reference evidence="3" key="1">
    <citation type="submission" date="2023-08" db="EMBL/GenBank/DDBJ databases">
        <authorList>
            <person name="Audoor S."/>
            <person name="Bilcke G."/>
        </authorList>
    </citation>
    <scope>NUCLEOTIDE SEQUENCE</scope>
</reference>
<dbReference type="SUPFAM" id="SSF50156">
    <property type="entry name" value="PDZ domain-like"/>
    <property type="match status" value="2"/>
</dbReference>
<feature type="compositionally biased region" description="Polar residues" evidence="1">
    <location>
        <begin position="457"/>
        <end position="471"/>
    </location>
</feature>
<feature type="domain" description="PDZ" evidence="2">
    <location>
        <begin position="600"/>
        <end position="670"/>
    </location>
</feature>
<feature type="domain" description="PDZ" evidence="2">
    <location>
        <begin position="96"/>
        <end position="165"/>
    </location>
</feature>
<feature type="region of interest" description="Disordered" evidence="1">
    <location>
        <begin position="32"/>
        <end position="54"/>
    </location>
</feature>
<evidence type="ECO:0000313" key="3">
    <source>
        <dbReference type="EMBL" id="CAJ1970141.1"/>
    </source>
</evidence>
<evidence type="ECO:0000259" key="2">
    <source>
        <dbReference type="SMART" id="SM00228"/>
    </source>
</evidence>
<dbReference type="AlphaFoldDB" id="A0AAD2GCT8"/>
<name>A0AAD2GCT8_9STRA</name>
<accession>A0AAD2GCT8</accession>
<gene>
    <name evidence="3" type="ORF">CYCCA115_LOCUS24164</name>
</gene>
<evidence type="ECO:0000313" key="4">
    <source>
        <dbReference type="Proteomes" id="UP001295423"/>
    </source>
</evidence>
<feature type="domain" description="PDZ" evidence="2">
    <location>
        <begin position="188"/>
        <end position="261"/>
    </location>
</feature>
<feature type="compositionally biased region" description="Basic and acidic residues" evidence="1">
    <location>
        <begin position="435"/>
        <end position="456"/>
    </location>
</feature>
<dbReference type="InterPro" id="IPR036034">
    <property type="entry name" value="PDZ_sf"/>
</dbReference>
<evidence type="ECO:0000256" key="1">
    <source>
        <dbReference type="SAM" id="MobiDB-lite"/>
    </source>
</evidence>
<sequence length="685" mass="75829">MKVRLQKSVRFQEPTLSNHQYKSDDWRELLKEEDSNLIDNEENDESDDREEWEPATAKVTVIQRDAPPEVMDEISVNEADVVVESYLAVAKRNPNRDVGIYFTRAKPDSPLCIEHITSHGPFSYSDLESGMIVSAINGKYMTWSSPEEAMAELEKETTMTVTAEFAPEKYYCKEYTMILEANMEDYFGTYGVTFDRKGENLPLYVKTVQEDGPFADLLPGLKVIAIDDQFMAWETPEKAQEALDSIQNGVKYITVEATTETVNTTIQQVELDMNESNEVVITEVATFSKQCPLDLREGMTVVMLNGKICSETSSIDELVNGAGTIWDIIAVDLNCRRLLVNQDRSAGEAMVSFCGAGALGMAAVSFHAIDMCTYPLNNMLSQRNVIEEKTQDEVAGTRELLLDEEETATRDAAASEDAVNEKDEFETGTETQSTIDKELASAHAESKPFDEHRNEETSPQAQGKITIVSQNAKEEDNETISQQGDTSNQAMVRSRPTVLLSRSIPDVSPVGQSTDAAKRTSSQETVKSEETIAPAAVLRSVQKSSPIADETKMGRTADSPYHFFSTNAKRNSFVFSLDMGKIEKAPTTMHSFQIQKICNEDVGLKLAQGQNGGVYIAEMESHCKFRGSGVKSGMRIAKINGVDCPNSIRVTTSYINGIEGKLNLVTTFGAKPKATKSPQIFFSSY</sequence>
<organism evidence="3 4">
    <name type="scientific">Cylindrotheca closterium</name>
    <dbReference type="NCBI Taxonomy" id="2856"/>
    <lineage>
        <taxon>Eukaryota</taxon>
        <taxon>Sar</taxon>
        <taxon>Stramenopiles</taxon>
        <taxon>Ochrophyta</taxon>
        <taxon>Bacillariophyta</taxon>
        <taxon>Bacillariophyceae</taxon>
        <taxon>Bacillariophycidae</taxon>
        <taxon>Bacillariales</taxon>
        <taxon>Bacillariaceae</taxon>
        <taxon>Cylindrotheca</taxon>
    </lineage>
</organism>
<feature type="region of interest" description="Disordered" evidence="1">
    <location>
        <begin position="402"/>
        <end position="491"/>
    </location>
</feature>
<dbReference type="InterPro" id="IPR001478">
    <property type="entry name" value="PDZ"/>
</dbReference>
<feature type="compositionally biased region" description="Acidic residues" evidence="1">
    <location>
        <begin position="35"/>
        <end position="53"/>
    </location>
</feature>
<dbReference type="Proteomes" id="UP001295423">
    <property type="component" value="Unassembled WGS sequence"/>
</dbReference>
<dbReference type="EMBL" id="CAKOGP040002469">
    <property type="protein sequence ID" value="CAJ1970141.1"/>
    <property type="molecule type" value="Genomic_DNA"/>
</dbReference>
<feature type="compositionally biased region" description="Polar residues" evidence="1">
    <location>
        <begin position="479"/>
        <end position="491"/>
    </location>
</feature>
<comment type="caution">
    <text evidence="3">The sequence shown here is derived from an EMBL/GenBank/DDBJ whole genome shotgun (WGS) entry which is preliminary data.</text>
</comment>
<feature type="region of interest" description="Disordered" evidence="1">
    <location>
        <begin position="504"/>
        <end position="533"/>
    </location>
</feature>
<dbReference type="SMART" id="SM00228">
    <property type="entry name" value="PDZ"/>
    <property type="match status" value="3"/>
</dbReference>
<protein>
    <recommendedName>
        <fullName evidence="2">PDZ domain-containing protein</fullName>
    </recommendedName>
</protein>